<sequence length="1022" mass="117674">MLTCKCKHKSSNKGAKKRSSHVPHNTVVDLSWNEEVKAPLMPVDSNDANSQQDENTDAATVEEKKDLDLLESTRNATNEANINHMDSLERRNPQPFPSSGERRSNAAPALFRESITTPMHSRAPTLARFRSTPTGTTSFDYLKQMTERLAMERQREAMEASNSSNLSPQPSLRNEEPPQMIDPQPKEHIGQSTSFKKKLGKHKGFDQLWTKRESNQNQGLTPSPQLRDRVHNKGKHSVETSTQPISNLRSSHHPLVPEIQTQKISGTLLSVPLYARSADNTPMVAIDTNNTTPVSPGTLLNSIPENFGMSPIPNTGNNAKKKSNLDNLKTHLMRAQQESGITPIVTQSSIGKNKPKYIYRSSTPRGNHSKQGLFTTQKRSTDVFPLQDHPVTNDERVVDSSRTAVDNEHTYKELEEWKKRFIALDNENNSLKNTIHTLKKQMEQNGAVMHVNPLLSEPNIEHSICRHSTYHYNKYKHIAYVCICNGYVFCCYQTGLFSPQKEKQQQSTNITISPRRLKQVPSSAIQSWNWVPIENEYVTGTLWEPIGSPPIRNEDTVHIPKDFEDLFRKSASDEYKNGSEEKKDNTESEHIKYEELIVRINPQREKLIKEALHRIPLTPSQIRAYIVNVNDAKLGKHLIGELLALIPQKEEQKFVLHKIHVLQVKPSELTDVENFFYHLADLDLLDVKLKIWLSKFKVLFFFLFYFKSNKENLESSLEEKYKELCTFKNALAAIDKSESLRKMLKIVLAFGNFLHANTSGSKSKEMYGMYGFHLGSLRTLKSVKSRHDESFTLLTYIYSYCKIHFPEALQVIEDLKACHEATKCLLIFSIDKNIHIKELYNNIMSADEELIVFQRELRKYRELKIKKHDDQSKEEKDNLNTNEGSNNNKFEAFMSNFKRKARDNWGILLNLWNECITIANRVAQEYDYEFLQNDGFDQLIRIFDEFTFDLKKAGNYWEASQNKRKIKKNVLLFLTDYFDVLHIFLLLKGVTVSNEQHTTTIEKKKIKKSNVKSKPVFEELQN</sequence>
<gene>
    <name evidence="4" type="ORF">RFI_04606</name>
</gene>
<feature type="region of interest" description="Disordered" evidence="2">
    <location>
        <begin position="79"/>
        <end position="137"/>
    </location>
</feature>
<dbReference type="SMART" id="SM00498">
    <property type="entry name" value="FH2"/>
    <property type="match status" value="1"/>
</dbReference>
<dbReference type="Proteomes" id="UP000023152">
    <property type="component" value="Unassembled WGS sequence"/>
</dbReference>
<feature type="compositionally biased region" description="Polar residues" evidence="2">
    <location>
        <begin position="215"/>
        <end position="224"/>
    </location>
</feature>
<dbReference type="PROSITE" id="PS51444">
    <property type="entry name" value="FH2"/>
    <property type="match status" value="1"/>
</dbReference>
<dbReference type="InterPro" id="IPR015425">
    <property type="entry name" value="FH2_Formin"/>
</dbReference>
<dbReference type="PANTHER" id="PTHR45725">
    <property type="entry name" value="FORMIN HOMOLOGY 2 FAMILY MEMBER"/>
    <property type="match status" value="1"/>
</dbReference>
<evidence type="ECO:0000313" key="5">
    <source>
        <dbReference type="Proteomes" id="UP000023152"/>
    </source>
</evidence>
<feature type="region of interest" description="Disordered" evidence="2">
    <location>
        <begin position="154"/>
        <end position="251"/>
    </location>
</feature>
<reference evidence="4 5" key="1">
    <citation type="journal article" date="2013" name="Curr. Biol.">
        <title>The Genome of the Foraminiferan Reticulomyxa filosa.</title>
        <authorList>
            <person name="Glockner G."/>
            <person name="Hulsmann N."/>
            <person name="Schleicher M."/>
            <person name="Noegel A.A."/>
            <person name="Eichinger L."/>
            <person name="Gallinger C."/>
            <person name="Pawlowski J."/>
            <person name="Sierra R."/>
            <person name="Euteneuer U."/>
            <person name="Pillet L."/>
            <person name="Moustafa A."/>
            <person name="Platzer M."/>
            <person name="Groth M."/>
            <person name="Szafranski K."/>
            <person name="Schliwa M."/>
        </authorList>
    </citation>
    <scope>NUCLEOTIDE SEQUENCE [LARGE SCALE GENOMIC DNA]</scope>
</reference>
<keyword evidence="1" id="KW-0175">Coiled coil</keyword>
<comment type="caution">
    <text evidence="4">The sequence shown here is derived from an EMBL/GenBank/DDBJ whole genome shotgun (WGS) entry which is preliminary data.</text>
</comment>
<keyword evidence="5" id="KW-1185">Reference proteome</keyword>
<feature type="compositionally biased region" description="Basic and acidic residues" evidence="2">
    <location>
        <begin position="203"/>
        <end position="214"/>
    </location>
</feature>
<dbReference type="PANTHER" id="PTHR45725:SF1">
    <property type="entry name" value="DISHEVELLED ASSOCIATED ACTIVATOR OF MORPHOGENESIS, ISOFORM D"/>
    <property type="match status" value="1"/>
</dbReference>
<protein>
    <submittedName>
        <fullName evidence="4">Disheveled-associated activator of morphogenesis 1</fullName>
    </submittedName>
</protein>
<feature type="compositionally biased region" description="Polar residues" evidence="2">
    <location>
        <begin position="239"/>
        <end position="249"/>
    </location>
</feature>
<feature type="domain" description="FH2" evidence="3">
    <location>
        <begin position="515"/>
        <end position="976"/>
    </location>
</feature>
<dbReference type="InterPro" id="IPR042201">
    <property type="entry name" value="FH2_Formin_sf"/>
</dbReference>
<feature type="region of interest" description="Disordered" evidence="2">
    <location>
        <begin position="1"/>
        <end position="65"/>
    </location>
</feature>
<evidence type="ECO:0000256" key="1">
    <source>
        <dbReference type="SAM" id="Coils"/>
    </source>
</evidence>
<feature type="compositionally biased region" description="Basic residues" evidence="2">
    <location>
        <begin position="1"/>
        <end position="21"/>
    </location>
</feature>
<dbReference type="Gene3D" id="1.20.58.2220">
    <property type="entry name" value="Formin, FH2 domain"/>
    <property type="match status" value="1"/>
</dbReference>
<dbReference type="SUPFAM" id="SSF101447">
    <property type="entry name" value="Formin homology 2 domain (FH2 domain)"/>
    <property type="match status" value="1"/>
</dbReference>
<dbReference type="Pfam" id="PF02181">
    <property type="entry name" value="FH2"/>
    <property type="match status" value="1"/>
</dbReference>
<feature type="compositionally biased region" description="Low complexity" evidence="2">
    <location>
        <begin position="161"/>
        <end position="172"/>
    </location>
</feature>
<evidence type="ECO:0000256" key="2">
    <source>
        <dbReference type="SAM" id="MobiDB-lite"/>
    </source>
</evidence>
<dbReference type="InterPro" id="IPR051425">
    <property type="entry name" value="Formin_Homology"/>
</dbReference>
<dbReference type="OrthoDB" id="1668162at2759"/>
<evidence type="ECO:0000313" key="4">
    <source>
        <dbReference type="EMBL" id="ETO32514.1"/>
    </source>
</evidence>
<feature type="coiled-coil region" evidence="1">
    <location>
        <begin position="414"/>
        <end position="441"/>
    </location>
</feature>
<organism evidence="4 5">
    <name type="scientific">Reticulomyxa filosa</name>
    <dbReference type="NCBI Taxonomy" id="46433"/>
    <lineage>
        <taxon>Eukaryota</taxon>
        <taxon>Sar</taxon>
        <taxon>Rhizaria</taxon>
        <taxon>Retaria</taxon>
        <taxon>Foraminifera</taxon>
        <taxon>Monothalamids</taxon>
        <taxon>Reticulomyxidae</taxon>
        <taxon>Reticulomyxa</taxon>
    </lineage>
</organism>
<dbReference type="EMBL" id="ASPP01004156">
    <property type="protein sequence ID" value="ETO32514.1"/>
    <property type="molecule type" value="Genomic_DNA"/>
</dbReference>
<dbReference type="AlphaFoldDB" id="X6P357"/>
<evidence type="ECO:0000259" key="3">
    <source>
        <dbReference type="PROSITE" id="PS51444"/>
    </source>
</evidence>
<accession>X6P357</accession>
<proteinExistence type="predicted"/>
<name>X6P357_RETFI</name>